<dbReference type="EMBL" id="GBXM01008867">
    <property type="protein sequence ID" value="JAH99710.1"/>
    <property type="molecule type" value="Transcribed_RNA"/>
</dbReference>
<proteinExistence type="predicted"/>
<organism evidence="1">
    <name type="scientific">Anguilla anguilla</name>
    <name type="common">European freshwater eel</name>
    <name type="synonym">Muraena anguilla</name>
    <dbReference type="NCBI Taxonomy" id="7936"/>
    <lineage>
        <taxon>Eukaryota</taxon>
        <taxon>Metazoa</taxon>
        <taxon>Chordata</taxon>
        <taxon>Craniata</taxon>
        <taxon>Vertebrata</taxon>
        <taxon>Euteleostomi</taxon>
        <taxon>Actinopterygii</taxon>
        <taxon>Neopterygii</taxon>
        <taxon>Teleostei</taxon>
        <taxon>Anguilliformes</taxon>
        <taxon>Anguillidae</taxon>
        <taxon>Anguilla</taxon>
    </lineage>
</organism>
<protein>
    <submittedName>
        <fullName evidence="1">Uncharacterized protein</fullName>
    </submittedName>
</protein>
<reference evidence="1" key="2">
    <citation type="journal article" date="2015" name="Fish Shellfish Immunol.">
        <title>Early steps in the European eel (Anguilla anguilla)-Vibrio vulnificus interaction in the gills: Role of the RtxA13 toxin.</title>
        <authorList>
            <person name="Callol A."/>
            <person name="Pajuelo D."/>
            <person name="Ebbesson L."/>
            <person name="Teles M."/>
            <person name="MacKenzie S."/>
            <person name="Amaro C."/>
        </authorList>
    </citation>
    <scope>NUCLEOTIDE SEQUENCE</scope>
</reference>
<name>A0A0E9XCY8_ANGAN</name>
<reference evidence="1" key="1">
    <citation type="submission" date="2014-11" db="EMBL/GenBank/DDBJ databases">
        <authorList>
            <person name="Amaro Gonzalez C."/>
        </authorList>
    </citation>
    <scope>NUCLEOTIDE SEQUENCE</scope>
</reference>
<dbReference type="AlphaFoldDB" id="A0A0E9XCY8"/>
<evidence type="ECO:0000313" key="1">
    <source>
        <dbReference type="EMBL" id="JAH99710.1"/>
    </source>
</evidence>
<accession>A0A0E9XCY8</accession>
<sequence>MILQTVVKPENSYWDILNDQWYQYIFC</sequence>